<dbReference type="SUPFAM" id="SSF53474">
    <property type="entry name" value="alpha/beta-Hydrolases"/>
    <property type="match status" value="1"/>
</dbReference>
<dbReference type="EMBL" id="FNCJ01000006">
    <property type="protein sequence ID" value="SDH02090.1"/>
    <property type="molecule type" value="Genomic_DNA"/>
</dbReference>
<protein>
    <submittedName>
        <fullName evidence="2">Pimeloyl-ACP methyl ester carboxylesterase</fullName>
    </submittedName>
</protein>
<dbReference type="InterPro" id="IPR050266">
    <property type="entry name" value="AB_hydrolase_sf"/>
</dbReference>
<dbReference type="Gene3D" id="3.40.50.1820">
    <property type="entry name" value="alpha/beta hydrolase"/>
    <property type="match status" value="1"/>
</dbReference>
<proteinExistence type="predicted"/>
<dbReference type="Proteomes" id="UP000199706">
    <property type="component" value="Unassembled WGS sequence"/>
</dbReference>
<organism evidence="2 3">
    <name type="scientific">Paraburkholderia phenazinium</name>
    <dbReference type="NCBI Taxonomy" id="60549"/>
    <lineage>
        <taxon>Bacteria</taxon>
        <taxon>Pseudomonadati</taxon>
        <taxon>Pseudomonadota</taxon>
        <taxon>Betaproteobacteria</taxon>
        <taxon>Burkholderiales</taxon>
        <taxon>Burkholderiaceae</taxon>
        <taxon>Paraburkholderia</taxon>
    </lineage>
</organism>
<dbReference type="PRINTS" id="PR00111">
    <property type="entry name" value="ABHYDROLASE"/>
</dbReference>
<reference evidence="2 3" key="1">
    <citation type="submission" date="2016-10" db="EMBL/GenBank/DDBJ databases">
        <authorList>
            <person name="de Groot N.N."/>
        </authorList>
    </citation>
    <scope>NUCLEOTIDE SEQUENCE [LARGE SCALE GENOMIC DNA]</scope>
    <source>
        <strain evidence="2 3">LMG 2247</strain>
    </source>
</reference>
<feature type="domain" description="AB hydrolase-1" evidence="1">
    <location>
        <begin position="54"/>
        <end position="293"/>
    </location>
</feature>
<dbReference type="RefSeq" id="WP_244106290.1">
    <property type="nucleotide sequence ID" value="NZ_CADERL010000012.1"/>
</dbReference>
<evidence type="ECO:0000313" key="3">
    <source>
        <dbReference type="Proteomes" id="UP000199706"/>
    </source>
</evidence>
<sequence>MNVDMPYARRRPGGSIARHHRLEWRSFIVERRTVDVAGVPVSYLSAGDPEGSVLLLLHGTYWSRVWQPVLDDLAAAGLRPIAVDLPGSGRSGGELTIADASIPALADWLPRFLDTLGIVGPVGVAGHDIGGGIAQQVLVDGKIEVSKLALVNAVMFDSWPVPGVARFRDPAVAAATTTEDILAARRKSVLTALARPTTESEVTEYLEPWTDPRVARSWLAFAGAADNRYTMELLPSLRASQTPKLLVWGEDDSFQLVEHAERFAKEIPNTQLVRIPKAGHIPMENDAAAVARALAGFFI</sequence>
<gene>
    <name evidence="2" type="ORF">SAMN05216466_106389</name>
</gene>
<dbReference type="InterPro" id="IPR000073">
    <property type="entry name" value="AB_hydrolase_1"/>
</dbReference>
<name>A0A1G7Z1P2_9BURK</name>
<dbReference type="PANTHER" id="PTHR43798">
    <property type="entry name" value="MONOACYLGLYCEROL LIPASE"/>
    <property type="match status" value="1"/>
</dbReference>
<dbReference type="GO" id="GO:0016020">
    <property type="term" value="C:membrane"/>
    <property type="evidence" value="ECO:0007669"/>
    <property type="project" value="TreeGrafter"/>
</dbReference>
<evidence type="ECO:0000259" key="1">
    <source>
        <dbReference type="Pfam" id="PF12697"/>
    </source>
</evidence>
<dbReference type="InterPro" id="IPR029058">
    <property type="entry name" value="AB_hydrolase_fold"/>
</dbReference>
<evidence type="ECO:0000313" key="2">
    <source>
        <dbReference type="EMBL" id="SDH02090.1"/>
    </source>
</evidence>
<dbReference type="Pfam" id="PF12697">
    <property type="entry name" value="Abhydrolase_6"/>
    <property type="match status" value="1"/>
</dbReference>
<dbReference type="PANTHER" id="PTHR43798:SF33">
    <property type="entry name" value="HYDROLASE, PUTATIVE (AFU_ORTHOLOGUE AFUA_2G14860)-RELATED"/>
    <property type="match status" value="1"/>
</dbReference>
<dbReference type="AlphaFoldDB" id="A0A1G7Z1P2"/>
<accession>A0A1G7Z1P2</accession>